<keyword evidence="2" id="KW-1185">Reference proteome</keyword>
<dbReference type="EMBL" id="CM002803">
    <property type="protein sequence ID" value="KEI66344.1"/>
    <property type="molecule type" value="Genomic_DNA"/>
</dbReference>
<evidence type="ECO:0000313" key="2">
    <source>
        <dbReference type="Proteomes" id="UP000027395"/>
    </source>
</evidence>
<dbReference type="STRING" id="388467.A19Y_1271"/>
<proteinExistence type="predicted"/>
<accession>A0A073CDJ6</accession>
<sequence>MYLNSKSLTSVDNTPTSIDPLPEFIKSKCSIVSFSTCSSLNQPFHSLSHSGQENMINSSDQERENQGEMDHSYVELTIDVLRAQNREYIQALKNFLTVLPNPGWIELVLIKAIYQLAEIDRDACSWVLDHSSYLMPELDVNNYAVQSVCFKLQSQGFIFNQDFWFAAPLQLELTKNAELELWQDVSIGDRLIIEEILKIHDS</sequence>
<reference evidence="1 2" key="1">
    <citation type="journal article" date="2014" name="Appl. Environ. Microbiol.">
        <title>Elucidation of insertion elements encoded on plasmids and in vitro construction of shuttle vectors from the toxic cyanobacterium Planktothrix.</title>
        <authorList>
            <person name="Christiansen G."/>
            <person name="Goesmann A."/>
            <person name="Kurmayer R."/>
        </authorList>
    </citation>
    <scope>NUCLEOTIDE SEQUENCE [LARGE SCALE GENOMIC DNA]</scope>
    <source>
        <strain evidence="1 2">NIVA-CYA 126/8</strain>
    </source>
</reference>
<evidence type="ECO:0000313" key="1">
    <source>
        <dbReference type="EMBL" id="KEI66344.1"/>
    </source>
</evidence>
<dbReference type="eggNOG" id="ENOG5032WW9">
    <property type="taxonomic scope" value="Bacteria"/>
</dbReference>
<organism evidence="1 2">
    <name type="scientific">Planktothrix agardhii (strain NIVA-CYA 126/8)</name>
    <dbReference type="NCBI Taxonomy" id="388467"/>
    <lineage>
        <taxon>Bacteria</taxon>
        <taxon>Bacillati</taxon>
        <taxon>Cyanobacteriota</taxon>
        <taxon>Cyanophyceae</taxon>
        <taxon>Oscillatoriophycideae</taxon>
        <taxon>Oscillatoriales</taxon>
        <taxon>Microcoleaceae</taxon>
        <taxon>Planktothrix</taxon>
    </lineage>
</organism>
<dbReference type="AlphaFoldDB" id="A0A073CDJ6"/>
<dbReference type="Proteomes" id="UP000027395">
    <property type="component" value="Chromosome"/>
</dbReference>
<gene>
    <name evidence="1" type="ORF">A19Y_1271</name>
</gene>
<protein>
    <submittedName>
        <fullName evidence="1">Uncharacterized protein</fullName>
    </submittedName>
</protein>
<dbReference type="HOGENOM" id="CLU_1353596_0_0_3"/>
<dbReference type="PATRIC" id="fig|388467.6.peg.1208"/>
<name>A0A073CDJ6_PLAA1</name>